<dbReference type="OrthoDB" id="10518539at2759"/>
<keyword evidence="1" id="KW-1133">Transmembrane helix</keyword>
<sequence length="301" mass="33396">MDNDRTTQILHNILDCLKKQEAMKNLSREENVFNRRRNSFSQICAMYAVIAVFIATLGASFLTYMHDTFEDRPEGTPPKGTDDVVFIFLLFSILLSISSAIALGFGASPTLLLSIPTKNPIQELAILLIGAGVPRSIAYRLQRFAPGARESQSRVAQRELLSPKTATFNGSGQLRRRTWLTVKAKLMAVTCLNSMPKSKRLFSTESQFIVGMLLVAVFCIFLSLASLATAVITFSWAELNKSVAIFVTATLVFPFAVVSTVALIYRCTLFRFTHERKSFQETGNQGGIPQALDLMRGENHV</sequence>
<evidence type="ECO:0000313" key="3">
    <source>
        <dbReference type="Proteomes" id="UP000757232"/>
    </source>
</evidence>
<feature type="transmembrane region" description="Helical" evidence="1">
    <location>
        <begin position="84"/>
        <end position="105"/>
    </location>
</feature>
<evidence type="ECO:0000313" key="2">
    <source>
        <dbReference type="EMBL" id="OCB83842.1"/>
    </source>
</evidence>
<protein>
    <submittedName>
        <fullName evidence="2">Uncharacterized protein</fullName>
    </submittedName>
</protein>
<feature type="transmembrane region" description="Helical" evidence="1">
    <location>
        <begin position="208"/>
        <end position="237"/>
    </location>
</feature>
<organism evidence="2 3">
    <name type="scientific">Sanghuangporus baumii</name>
    <name type="common">Phellinus baumii</name>
    <dbReference type="NCBI Taxonomy" id="108892"/>
    <lineage>
        <taxon>Eukaryota</taxon>
        <taxon>Fungi</taxon>
        <taxon>Dikarya</taxon>
        <taxon>Basidiomycota</taxon>
        <taxon>Agaricomycotina</taxon>
        <taxon>Agaricomycetes</taxon>
        <taxon>Hymenochaetales</taxon>
        <taxon>Hymenochaetaceae</taxon>
        <taxon>Sanghuangporus</taxon>
    </lineage>
</organism>
<feature type="transmembrane region" description="Helical" evidence="1">
    <location>
        <begin position="44"/>
        <end position="64"/>
    </location>
</feature>
<reference evidence="2" key="1">
    <citation type="submission" date="2016-06" db="EMBL/GenBank/DDBJ databases">
        <title>Draft Genome sequence of the fungus Inonotus baumii.</title>
        <authorList>
            <person name="Zhu H."/>
            <person name="Lin W."/>
        </authorList>
    </citation>
    <scope>NUCLEOTIDE SEQUENCE</scope>
    <source>
        <strain evidence="2">821</strain>
    </source>
</reference>
<name>A0A9Q5HQA2_SANBA</name>
<feature type="transmembrane region" description="Helical" evidence="1">
    <location>
        <begin position="243"/>
        <end position="265"/>
    </location>
</feature>
<keyword evidence="3" id="KW-1185">Reference proteome</keyword>
<dbReference type="AlphaFoldDB" id="A0A9Q5HQA2"/>
<dbReference type="EMBL" id="LNZH02000217">
    <property type="protein sequence ID" value="OCB83842.1"/>
    <property type="molecule type" value="Genomic_DNA"/>
</dbReference>
<gene>
    <name evidence="2" type="ORF">A7U60_g9047</name>
</gene>
<dbReference type="Proteomes" id="UP000757232">
    <property type="component" value="Unassembled WGS sequence"/>
</dbReference>
<accession>A0A9Q5HQA2</accession>
<keyword evidence="1" id="KW-0472">Membrane</keyword>
<proteinExistence type="predicted"/>
<evidence type="ECO:0000256" key="1">
    <source>
        <dbReference type="SAM" id="Phobius"/>
    </source>
</evidence>
<comment type="caution">
    <text evidence="2">The sequence shown here is derived from an EMBL/GenBank/DDBJ whole genome shotgun (WGS) entry which is preliminary data.</text>
</comment>
<keyword evidence="1" id="KW-0812">Transmembrane</keyword>